<evidence type="ECO:0008006" key="2">
    <source>
        <dbReference type="Google" id="ProtNLM"/>
    </source>
</evidence>
<protein>
    <recommendedName>
        <fullName evidence="2">DUF3806 domain-containing protein</fullName>
    </recommendedName>
</protein>
<sequence length="225" mass="24676">MACRSMTGVRGLIGFLAVAAAMILLGSGLSGMNSHQADLLLSPSMRMSAAHGRRVASFPNAHRMSQRMPSTFRSRADSVVSHCAEESSEPAAPAELSEEVTEAIAAHSQQVIAKMSRLYSGTFDFGYDIQSVGYVDELIDRNRRGWIREGSEERMLTLFGAYLGEAMIKQYGGKWVDGYGVQITEGFVANPFVKVAKRIQNGIEEDSIESYFRMTGVKLAEFQDS</sequence>
<organism evidence="1">
    <name type="scientific">Lotharella globosa</name>
    <dbReference type="NCBI Taxonomy" id="91324"/>
    <lineage>
        <taxon>Eukaryota</taxon>
        <taxon>Sar</taxon>
        <taxon>Rhizaria</taxon>
        <taxon>Cercozoa</taxon>
        <taxon>Chlorarachniophyceae</taxon>
        <taxon>Lotharella</taxon>
    </lineage>
</organism>
<dbReference type="AlphaFoldDB" id="A0A6U3E2Q9"/>
<name>A0A6U3E2Q9_9EUKA</name>
<reference evidence="1" key="1">
    <citation type="submission" date="2021-01" db="EMBL/GenBank/DDBJ databases">
        <authorList>
            <person name="Corre E."/>
            <person name="Pelletier E."/>
            <person name="Niang G."/>
            <person name="Scheremetjew M."/>
            <person name="Finn R."/>
            <person name="Kale V."/>
            <person name="Holt S."/>
            <person name="Cochrane G."/>
            <person name="Meng A."/>
            <person name="Brown T."/>
            <person name="Cohen L."/>
        </authorList>
    </citation>
    <scope>NUCLEOTIDE SEQUENCE</scope>
    <source>
        <strain evidence="1">CCCM811</strain>
    </source>
</reference>
<gene>
    <name evidence="1" type="ORF">LGLO00237_LOCUS26379</name>
</gene>
<evidence type="ECO:0000313" key="1">
    <source>
        <dbReference type="EMBL" id="CAE0674605.1"/>
    </source>
</evidence>
<dbReference type="EMBL" id="HBIV01036990">
    <property type="protein sequence ID" value="CAE0674605.1"/>
    <property type="molecule type" value="Transcribed_RNA"/>
</dbReference>
<proteinExistence type="predicted"/>
<accession>A0A6U3E2Q9</accession>